<gene>
    <name evidence="1" type="ORF">CUN61_18150</name>
</gene>
<dbReference type="AlphaFoldDB" id="A0A4P6G8J3"/>
<evidence type="ECO:0000313" key="2">
    <source>
        <dbReference type="Proteomes" id="UP000291121"/>
    </source>
</evidence>
<dbReference type="EMBL" id="CP024767">
    <property type="protein sequence ID" value="QAY85790.1"/>
    <property type="molecule type" value="Genomic_DNA"/>
</dbReference>
<keyword evidence="2" id="KW-1185">Reference proteome</keyword>
<name>A0A4P6G8J3_9PSED</name>
<organism evidence="1 2">
    <name type="scientific">Pseudomonas arsenicoxydans</name>
    <dbReference type="NCBI Taxonomy" id="702115"/>
    <lineage>
        <taxon>Bacteria</taxon>
        <taxon>Pseudomonadati</taxon>
        <taxon>Pseudomonadota</taxon>
        <taxon>Gammaproteobacteria</taxon>
        <taxon>Pseudomonadales</taxon>
        <taxon>Pseudomonadaceae</taxon>
        <taxon>Pseudomonas</taxon>
    </lineage>
</organism>
<dbReference type="Proteomes" id="UP000291121">
    <property type="component" value="Chromosome"/>
</dbReference>
<protein>
    <submittedName>
        <fullName evidence="1">Uncharacterized protein</fullName>
    </submittedName>
</protein>
<reference evidence="1 2" key="1">
    <citation type="submission" date="2017-11" db="EMBL/GenBank/DDBJ databases">
        <title>Genome sequence of Pseudomonas arsenicoxydans ACM1.</title>
        <authorList>
            <person name="Nascimento F.X."/>
        </authorList>
    </citation>
    <scope>NUCLEOTIDE SEQUENCE [LARGE SCALE GENOMIC DNA]</scope>
    <source>
        <strain evidence="1 2">ACM1</strain>
    </source>
</reference>
<dbReference type="RefSeq" id="WP_208667935.1">
    <property type="nucleotide sequence ID" value="NZ_CP024767.1"/>
</dbReference>
<evidence type="ECO:0000313" key="1">
    <source>
        <dbReference type="EMBL" id="QAY85790.1"/>
    </source>
</evidence>
<proteinExistence type="predicted"/>
<accession>A0A4P6G8J3</accession>
<sequence>MTNTDDFRFHAHELIVDLDAATTEMMKLISAHQLSGPEWERVTQWQHEAYERWMTYLNKRSYPDPGENNINS</sequence>